<dbReference type="Proteomes" id="UP000054870">
    <property type="component" value="Unassembled WGS sequence"/>
</dbReference>
<evidence type="ECO:0000313" key="1">
    <source>
        <dbReference type="EMBL" id="SAK87974.1"/>
    </source>
</evidence>
<name>A0A158D009_9BURK</name>
<proteinExistence type="predicted"/>
<dbReference type="AlphaFoldDB" id="A0A158D009"/>
<organism evidence="1 2">
    <name type="scientific">Caballeronia catudaia</name>
    <dbReference type="NCBI Taxonomy" id="1777136"/>
    <lineage>
        <taxon>Bacteria</taxon>
        <taxon>Pseudomonadati</taxon>
        <taxon>Pseudomonadota</taxon>
        <taxon>Betaproteobacteria</taxon>
        <taxon>Burkholderiales</taxon>
        <taxon>Burkholderiaceae</taxon>
        <taxon>Caballeronia</taxon>
    </lineage>
</organism>
<sequence>MLARVRTAYLGRVVAARQNGAVQGAGTVDVEPLAGQLDGAGNVIAHGVIHGVPYLRLAGGANAVVLDPQAGDIGLVAVCDRDHSSVIANVGAAAPGSLRKHDQSDSVYVTTVLGAAPKQYVAFAPGGIDIVSPARIRLAAPTIVLQADSSIGLTAGNKITDSAPAIDLDGAIAQGEGPMGGSAKMAGPLKVQQDVTASGISVHGHTHRDSADGVTSKPL</sequence>
<reference evidence="1" key="1">
    <citation type="submission" date="2016-01" db="EMBL/GenBank/DDBJ databases">
        <authorList>
            <person name="Peeters C."/>
        </authorList>
    </citation>
    <scope>NUCLEOTIDE SEQUENCE [LARGE SCALE GENOMIC DNA]</scope>
    <source>
        <strain evidence="1">LMG 29318</strain>
    </source>
</reference>
<gene>
    <name evidence="1" type="ORF">AWB75_06008</name>
</gene>
<comment type="caution">
    <text evidence="1">The sequence shown here is derived from an EMBL/GenBank/DDBJ whole genome shotgun (WGS) entry which is preliminary data.</text>
</comment>
<evidence type="ECO:0008006" key="3">
    <source>
        <dbReference type="Google" id="ProtNLM"/>
    </source>
</evidence>
<evidence type="ECO:0000313" key="2">
    <source>
        <dbReference type="Proteomes" id="UP000054870"/>
    </source>
</evidence>
<dbReference type="InterPro" id="IPR037026">
    <property type="entry name" value="Vgr_OB-fold_dom_sf"/>
</dbReference>
<accession>A0A158D009</accession>
<protein>
    <recommendedName>
        <fullName evidence="3">Phage baseplate assembly protein V</fullName>
    </recommendedName>
</protein>
<keyword evidence="2" id="KW-1185">Reference proteome</keyword>
<dbReference type="Gene3D" id="2.40.50.230">
    <property type="entry name" value="Gp5 N-terminal domain"/>
    <property type="match status" value="1"/>
</dbReference>
<dbReference type="EMBL" id="FCOF02000045">
    <property type="protein sequence ID" value="SAK87974.1"/>
    <property type="molecule type" value="Genomic_DNA"/>
</dbReference>